<sequence length="109" mass="12496">MRRSKLKLFGQTDTRARQRTMGTPFGLDWIRFFQGIMGASRWSSRCPHLAGERGSSRVHFVHEANKRGQVVAKGGRQTESYMYDENQRNISDGEMIGSEFRIEFAAILP</sequence>
<evidence type="ECO:0000313" key="1">
    <source>
        <dbReference type="EMBL" id="MPC14774.1"/>
    </source>
</evidence>
<comment type="caution">
    <text evidence="1">The sequence shown here is derived from an EMBL/GenBank/DDBJ whole genome shotgun (WGS) entry which is preliminary data.</text>
</comment>
<protein>
    <submittedName>
        <fullName evidence="1">Uncharacterized protein</fullName>
    </submittedName>
</protein>
<keyword evidence="2" id="KW-1185">Reference proteome</keyword>
<gene>
    <name evidence="1" type="ORF">E2C01_007549</name>
</gene>
<organism evidence="1 2">
    <name type="scientific">Portunus trituberculatus</name>
    <name type="common">Swimming crab</name>
    <name type="synonym">Neptunus trituberculatus</name>
    <dbReference type="NCBI Taxonomy" id="210409"/>
    <lineage>
        <taxon>Eukaryota</taxon>
        <taxon>Metazoa</taxon>
        <taxon>Ecdysozoa</taxon>
        <taxon>Arthropoda</taxon>
        <taxon>Crustacea</taxon>
        <taxon>Multicrustacea</taxon>
        <taxon>Malacostraca</taxon>
        <taxon>Eumalacostraca</taxon>
        <taxon>Eucarida</taxon>
        <taxon>Decapoda</taxon>
        <taxon>Pleocyemata</taxon>
        <taxon>Brachyura</taxon>
        <taxon>Eubrachyura</taxon>
        <taxon>Portunoidea</taxon>
        <taxon>Portunidae</taxon>
        <taxon>Portuninae</taxon>
        <taxon>Portunus</taxon>
    </lineage>
</organism>
<dbReference type="Proteomes" id="UP000324222">
    <property type="component" value="Unassembled WGS sequence"/>
</dbReference>
<dbReference type="AlphaFoldDB" id="A0A5B7D1G4"/>
<name>A0A5B7D1G4_PORTR</name>
<dbReference type="EMBL" id="VSRR010000378">
    <property type="protein sequence ID" value="MPC14774.1"/>
    <property type="molecule type" value="Genomic_DNA"/>
</dbReference>
<reference evidence="1 2" key="1">
    <citation type="submission" date="2019-05" db="EMBL/GenBank/DDBJ databases">
        <title>Another draft genome of Portunus trituberculatus and its Hox gene families provides insights of decapod evolution.</title>
        <authorList>
            <person name="Jeong J.-H."/>
            <person name="Song I."/>
            <person name="Kim S."/>
            <person name="Choi T."/>
            <person name="Kim D."/>
            <person name="Ryu S."/>
            <person name="Kim W."/>
        </authorList>
    </citation>
    <scope>NUCLEOTIDE SEQUENCE [LARGE SCALE GENOMIC DNA]</scope>
    <source>
        <tissue evidence="1">Muscle</tissue>
    </source>
</reference>
<proteinExistence type="predicted"/>
<evidence type="ECO:0000313" key="2">
    <source>
        <dbReference type="Proteomes" id="UP000324222"/>
    </source>
</evidence>
<accession>A0A5B7D1G4</accession>